<keyword evidence="18" id="KW-1185">Reference proteome</keyword>
<dbReference type="PROSITE" id="PS50055">
    <property type="entry name" value="TYR_PHOSPHATASE_PTP"/>
    <property type="match status" value="1"/>
</dbReference>
<dbReference type="SMART" id="SM00404">
    <property type="entry name" value="PTPc_motif"/>
    <property type="match status" value="1"/>
</dbReference>
<keyword evidence="3" id="KW-0963">Cytoplasm</keyword>
<dbReference type="EMBL" id="CAJVCH010570179">
    <property type="protein sequence ID" value="CAG7834294.1"/>
    <property type="molecule type" value="Genomic_DNA"/>
</dbReference>
<dbReference type="FunFam" id="3.30.505.10:FF:000012">
    <property type="entry name" value="Tyrosine-protein phosphatase non-receptor type"/>
    <property type="match status" value="1"/>
</dbReference>
<evidence type="ECO:0000256" key="12">
    <source>
        <dbReference type="PROSITE-ProRule" id="PRU00191"/>
    </source>
</evidence>
<keyword evidence="9" id="KW-1015">Disulfide bond</keyword>
<dbReference type="InterPro" id="IPR001254">
    <property type="entry name" value="Trypsin_dom"/>
</dbReference>
<evidence type="ECO:0000256" key="9">
    <source>
        <dbReference type="ARBA" id="ARBA00023157"/>
    </source>
</evidence>
<feature type="domain" description="Tyrosine specific protein phosphatases" evidence="15">
    <location>
        <begin position="441"/>
        <end position="517"/>
    </location>
</feature>
<dbReference type="PANTHER" id="PTHR46559:SF3">
    <property type="entry name" value="TYROSINE-PROTEIN PHOSPHATASE NON-RECEPTOR TYPE"/>
    <property type="match status" value="1"/>
</dbReference>
<dbReference type="GO" id="GO:0004252">
    <property type="term" value="F:serine-type endopeptidase activity"/>
    <property type="evidence" value="ECO:0007669"/>
    <property type="project" value="InterPro"/>
</dbReference>
<dbReference type="PROSITE" id="PS50001">
    <property type="entry name" value="SH2"/>
    <property type="match status" value="2"/>
</dbReference>
<evidence type="ECO:0000259" key="13">
    <source>
        <dbReference type="PROSITE" id="PS50001"/>
    </source>
</evidence>
<evidence type="ECO:0000313" key="18">
    <source>
        <dbReference type="Proteomes" id="UP000708208"/>
    </source>
</evidence>
<sequence>MCFLIPEYGLKRAGFLPTGNAYIWQCGGCGRKIRWFHPNISGVEAERLLLERGTEGSFLARPSRSSPGDFTLSVRRHGAVTHVKIQNTGDFYDLYGGEKFATLSELIQYYTENQGQLREKSGEPIELKFPLYCADPTNERWFHGDIAGKQAEKVLLDKAKPGSFLVRESQSQPGLYVISCRTDETVTHVKIRCQGGKYDVGGGEKFDSLSDLIEHCKKNPMVDTTGTIVHLKQPLNATKIPASGIEARVKELNRENGKKAGFWEEFESLQQQEIKHLFQRKEGQKTVNRHKNRYKNILPFDHTRVVLKEPWPHDYINANFVRPDDEIFERCDKCYIATQGCLPSTTADFWFMVWQENSRVIVMTTKEIERSKSKCAHYWPDSGEVKEFEGIKLTHMKEVTNTDFTVREFLMARDGEERLIYQFHFQAWPDHGVPDDPGCVLNFLSEVNNRQESLDEAGPIVVHCSAGIGRTGTFIAIDLIVDQIRRNGLHTDIDIRRTIQIIRGQRSGMVQTEAQYQFVYLALVHYMSTLSQRIQAQQKCLEVGREYTNIKWSEAKDFSGKDTLICKNSSQNKRDVVNSRLAQKPNFDEETPGDLPDMKYIAHSWGLNLTASRGKKPNCNCGHRRLEGAVPGKEIEWRRQWRNRGANIPETQKYVSTSEAIPNEFPWRVGLQGGPNGVFCGGSIIDNGWILTAARCLANLDQSTVFYVNAGDHDVTTVTETDNAVIRTSHWVIHPKYNATTFDNDIALVRLTRELQYRANIQPICLPHKITDDDLYGVSVVAAGWNESSENSNASFILLKKDLPVHTVGPDFDPDAGETLSANVFSTKVPDGQDGCEGDWGSTVDLYDPDTGRYHAVGITSHGTTCGGIRQPRFYTKIFKYLEFIQNTTRSNFCIK</sequence>
<dbReference type="Pfam" id="PF00102">
    <property type="entry name" value="Y_phosphatase"/>
    <property type="match status" value="1"/>
</dbReference>
<evidence type="ECO:0000313" key="17">
    <source>
        <dbReference type="EMBL" id="CAG7834294.1"/>
    </source>
</evidence>
<dbReference type="Proteomes" id="UP000708208">
    <property type="component" value="Unassembled WGS sequence"/>
</dbReference>
<comment type="similarity">
    <text evidence="10">Belongs to the protein-tyrosine phosphatase family. Non-receptor class 4 subfamily.</text>
</comment>
<dbReference type="AlphaFoldDB" id="A0A8J2LJJ7"/>
<dbReference type="SMART" id="SM00194">
    <property type="entry name" value="PTPc"/>
    <property type="match status" value="1"/>
</dbReference>
<dbReference type="InterPro" id="IPR000242">
    <property type="entry name" value="PTP_cat"/>
</dbReference>
<feature type="domain" description="Peptidase S1" evidence="16">
    <location>
        <begin position="654"/>
        <end position="890"/>
    </location>
</feature>
<dbReference type="FunFam" id="2.40.10.10:FF:000068">
    <property type="entry name" value="transmembrane protease serine 2"/>
    <property type="match status" value="1"/>
</dbReference>
<evidence type="ECO:0000256" key="4">
    <source>
        <dbReference type="ARBA" id="ARBA00022553"/>
    </source>
</evidence>
<evidence type="ECO:0000256" key="8">
    <source>
        <dbReference type="ARBA" id="ARBA00022999"/>
    </source>
</evidence>
<dbReference type="Pfam" id="PF00089">
    <property type="entry name" value="Trypsin"/>
    <property type="match status" value="1"/>
</dbReference>
<accession>A0A8J2LJJ7</accession>
<evidence type="ECO:0000256" key="7">
    <source>
        <dbReference type="ARBA" id="ARBA00022912"/>
    </source>
</evidence>
<dbReference type="PANTHER" id="PTHR46559">
    <property type="entry name" value="TYROSINE-PROTEIN PHOSPHATASE NON-RECEPTOR TYPE 11"/>
    <property type="match status" value="1"/>
</dbReference>
<dbReference type="SMART" id="SM00252">
    <property type="entry name" value="SH2"/>
    <property type="match status" value="2"/>
</dbReference>
<evidence type="ECO:0000259" key="14">
    <source>
        <dbReference type="PROSITE" id="PS50055"/>
    </source>
</evidence>
<dbReference type="PROSITE" id="PS50056">
    <property type="entry name" value="TYR_PHOSPHATASE_2"/>
    <property type="match status" value="1"/>
</dbReference>
<evidence type="ECO:0000256" key="1">
    <source>
        <dbReference type="ARBA" id="ARBA00004496"/>
    </source>
</evidence>
<evidence type="ECO:0000256" key="11">
    <source>
        <dbReference type="ARBA" id="ARBA00051722"/>
    </source>
</evidence>
<dbReference type="OrthoDB" id="8815311at2759"/>
<dbReference type="SMART" id="SM00020">
    <property type="entry name" value="Tryp_SPc"/>
    <property type="match status" value="1"/>
</dbReference>
<dbReference type="GO" id="GO:0005737">
    <property type="term" value="C:cytoplasm"/>
    <property type="evidence" value="ECO:0007669"/>
    <property type="project" value="UniProtKB-SubCell"/>
</dbReference>
<dbReference type="InterPro" id="IPR000387">
    <property type="entry name" value="Tyr_Pase_dom"/>
</dbReference>
<reference evidence="17" key="1">
    <citation type="submission" date="2021-06" db="EMBL/GenBank/DDBJ databases">
        <authorList>
            <person name="Hodson N. C."/>
            <person name="Mongue J. A."/>
            <person name="Jaron S. K."/>
        </authorList>
    </citation>
    <scope>NUCLEOTIDE SEQUENCE</scope>
</reference>
<organism evidence="17 18">
    <name type="scientific">Allacma fusca</name>
    <dbReference type="NCBI Taxonomy" id="39272"/>
    <lineage>
        <taxon>Eukaryota</taxon>
        <taxon>Metazoa</taxon>
        <taxon>Ecdysozoa</taxon>
        <taxon>Arthropoda</taxon>
        <taxon>Hexapoda</taxon>
        <taxon>Collembola</taxon>
        <taxon>Symphypleona</taxon>
        <taxon>Sminthuridae</taxon>
        <taxon>Allacma</taxon>
    </lineage>
</organism>
<comment type="catalytic activity">
    <reaction evidence="11">
        <text>O-phospho-L-tyrosyl-[protein] + H2O = L-tyrosyl-[protein] + phosphate</text>
        <dbReference type="Rhea" id="RHEA:10684"/>
        <dbReference type="Rhea" id="RHEA-COMP:10136"/>
        <dbReference type="Rhea" id="RHEA-COMP:20101"/>
        <dbReference type="ChEBI" id="CHEBI:15377"/>
        <dbReference type="ChEBI" id="CHEBI:43474"/>
        <dbReference type="ChEBI" id="CHEBI:46858"/>
        <dbReference type="ChEBI" id="CHEBI:61978"/>
        <dbReference type="EC" id="3.1.3.48"/>
    </reaction>
</comment>
<dbReference type="PROSITE" id="PS00383">
    <property type="entry name" value="TYR_PHOSPHATASE_1"/>
    <property type="match status" value="1"/>
</dbReference>
<dbReference type="FunFam" id="3.30.505.10:FF:000018">
    <property type="entry name" value="Tyrosine-protein phosphatase non-receptor type"/>
    <property type="match status" value="1"/>
</dbReference>
<feature type="domain" description="SH2" evidence="13">
    <location>
        <begin position="141"/>
        <end position="235"/>
    </location>
</feature>
<proteinExistence type="inferred from homology"/>
<comment type="subcellular location">
    <subcellularLocation>
        <location evidence="1">Cytoplasm</location>
    </subcellularLocation>
</comment>
<evidence type="ECO:0000256" key="3">
    <source>
        <dbReference type="ARBA" id="ARBA00022490"/>
    </source>
</evidence>
<dbReference type="PROSITE" id="PS50240">
    <property type="entry name" value="TRYPSIN_DOM"/>
    <property type="match status" value="1"/>
</dbReference>
<name>A0A8J2LJJ7_9HEXA</name>
<keyword evidence="5" id="KW-0677">Repeat</keyword>
<dbReference type="GO" id="GO:0006508">
    <property type="term" value="P:proteolysis"/>
    <property type="evidence" value="ECO:0007669"/>
    <property type="project" value="InterPro"/>
</dbReference>
<dbReference type="GO" id="GO:0048666">
    <property type="term" value="P:neuron development"/>
    <property type="evidence" value="ECO:0007669"/>
    <property type="project" value="UniProtKB-ARBA"/>
</dbReference>
<dbReference type="FunFam" id="3.90.190.10:FF:000045">
    <property type="entry name" value="Tyrosine-protein phosphatase non-receptor type 12"/>
    <property type="match status" value="1"/>
</dbReference>
<dbReference type="GO" id="GO:0050839">
    <property type="term" value="F:cell adhesion molecule binding"/>
    <property type="evidence" value="ECO:0007669"/>
    <property type="project" value="TreeGrafter"/>
</dbReference>
<dbReference type="InterPro" id="IPR000980">
    <property type="entry name" value="SH2"/>
</dbReference>
<dbReference type="EC" id="3.1.3.48" evidence="2"/>
<evidence type="ECO:0000256" key="10">
    <source>
        <dbReference type="ARBA" id="ARBA00034734"/>
    </source>
</evidence>
<dbReference type="InterPro" id="IPR016130">
    <property type="entry name" value="Tyr_Pase_AS"/>
</dbReference>
<dbReference type="CDD" id="cd10340">
    <property type="entry name" value="SH2_N-SH2_SHP_like"/>
    <property type="match status" value="1"/>
</dbReference>
<keyword evidence="8 12" id="KW-0727">SH2 domain</keyword>
<feature type="domain" description="SH2" evidence="13">
    <location>
        <begin position="35"/>
        <end position="131"/>
    </location>
</feature>
<feature type="domain" description="Tyrosine-protein phosphatase" evidence="14">
    <location>
        <begin position="262"/>
        <end position="526"/>
    </location>
</feature>
<keyword evidence="4" id="KW-0597">Phosphoprotein</keyword>
<comment type="caution">
    <text evidence="17">The sequence shown here is derived from an EMBL/GenBank/DDBJ whole genome shotgun (WGS) entry which is preliminary data.</text>
</comment>
<dbReference type="CDD" id="cd09931">
    <property type="entry name" value="SH2_C-SH2_SHP_like"/>
    <property type="match status" value="1"/>
</dbReference>
<evidence type="ECO:0000256" key="5">
    <source>
        <dbReference type="ARBA" id="ARBA00022737"/>
    </source>
</evidence>
<dbReference type="GO" id="GO:0030971">
    <property type="term" value="F:receptor tyrosine kinase binding"/>
    <property type="evidence" value="ECO:0007669"/>
    <property type="project" value="TreeGrafter"/>
</dbReference>
<dbReference type="InterPro" id="IPR003595">
    <property type="entry name" value="Tyr_Pase_cat"/>
</dbReference>
<evidence type="ECO:0000259" key="16">
    <source>
        <dbReference type="PROSITE" id="PS50240"/>
    </source>
</evidence>
<evidence type="ECO:0000259" key="15">
    <source>
        <dbReference type="PROSITE" id="PS50056"/>
    </source>
</evidence>
<keyword evidence="6" id="KW-0378">Hydrolase</keyword>
<keyword evidence="7" id="KW-0904">Protein phosphatase</keyword>
<gene>
    <name evidence="17" type="ORF">AFUS01_LOCUS43815</name>
</gene>
<dbReference type="GO" id="GO:0070374">
    <property type="term" value="P:positive regulation of ERK1 and ERK2 cascade"/>
    <property type="evidence" value="ECO:0007669"/>
    <property type="project" value="TreeGrafter"/>
</dbReference>
<dbReference type="Pfam" id="PF00017">
    <property type="entry name" value="SH2"/>
    <property type="match status" value="2"/>
</dbReference>
<dbReference type="CDD" id="cd00190">
    <property type="entry name" value="Tryp_SPc"/>
    <property type="match status" value="1"/>
</dbReference>
<dbReference type="GO" id="GO:0004726">
    <property type="term" value="F:non-membrane spanning protein tyrosine phosphatase activity"/>
    <property type="evidence" value="ECO:0007669"/>
    <property type="project" value="TreeGrafter"/>
</dbReference>
<protein>
    <recommendedName>
        <fullName evidence="2">protein-tyrosine-phosphatase</fullName>
        <ecNumber evidence="2">3.1.3.48</ecNumber>
    </recommendedName>
</protein>
<evidence type="ECO:0000256" key="6">
    <source>
        <dbReference type="ARBA" id="ARBA00022801"/>
    </source>
</evidence>
<evidence type="ECO:0000256" key="2">
    <source>
        <dbReference type="ARBA" id="ARBA00013064"/>
    </source>
</evidence>